<dbReference type="InterPro" id="IPR004045">
    <property type="entry name" value="Glutathione_S-Trfase_N"/>
</dbReference>
<sequence length="199" mass="23066">MTKYKLTYFNFKGRAELIRYIFAYKNTEYEDVRVEFSEWPALKPSIPYGQLPVLEIDGVTYHQSLAIARYLAKQAGLIGKTDLENARIDAIIDSIDDFISAFPWTEPDENLKKQKQDEYIKNNAPRLLEGLAKSLGDKSYFVGDSVTWADFHWDCISEGLEHFDPNFAKEHANLQALKKRVRSIPTIATWLEKRPFTEH</sequence>
<proteinExistence type="predicted"/>
<evidence type="ECO:0000313" key="6">
    <source>
        <dbReference type="Ensembl" id="ENSLLEP00000011166.1"/>
    </source>
</evidence>
<evidence type="ECO:0000259" key="5">
    <source>
        <dbReference type="PROSITE" id="PS50405"/>
    </source>
</evidence>
<dbReference type="GO" id="GO:0006749">
    <property type="term" value="P:glutathione metabolic process"/>
    <property type="evidence" value="ECO:0007669"/>
    <property type="project" value="TreeGrafter"/>
</dbReference>
<feature type="domain" description="GST C-terminal" evidence="5">
    <location>
        <begin position="81"/>
        <end position="199"/>
    </location>
</feature>
<evidence type="ECO:0000259" key="4">
    <source>
        <dbReference type="PROSITE" id="PS50404"/>
    </source>
</evidence>
<dbReference type="FunFam" id="3.40.30.10:FF:000543">
    <property type="entry name" value="Hematopoietic prostaglandin D synthase"/>
    <property type="match status" value="1"/>
</dbReference>
<accession>A0A8C5PBM5</accession>
<name>A0A8C5PBM5_9ANUR</name>
<dbReference type="InterPro" id="IPR036249">
    <property type="entry name" value="Thioredoxin-like_sf"/>
</dbReference>
<dbReference type="PANTHER" id="PTHR11571">
    <property type="entry name" value="GLUTATHIONE S-TRANSFERASE"/>
    <property type="match status" value="1"/>
</dbReference>
<dbReference type="PROSITE" id="PS50404">
    <property type="entry name" value="GST_NTER"/>
    <property type="match status" value="1"/>
</dbReference>
<reference evidence="6" key="1">
    <citation type="submission" date="2025-08" db="UniProtKB">
        <authorList>
            <consortium name="Ensembl"/>
        </authorList>
    </citation>
    <scope>IDENTIFICATION</scope>
</reference>
<dbReference type="GeneTree" id="ENSGT00940000160278"/>
<dbReference type="InterPro" id="IPR004046">
    <property type="entry name" value="GST_C"/>
</dbReference>
<evidence type="ECO:0000256" key="3">
    <source>
        <dbReference type="ARBA" id="ARBA00047960"/>
    </source>
</evidence>
<protein>
    <recommendedName>
        <fullName evidence="1">glutathione transferase</fullName>
        <ecNumber evidence="1">2.5.1.18</ecNumber>
    </recommendedName>
</protein>
<evidence type="ECO:0000256" key="2">
    <source>
        <dbReference type="ARBA" id="ARBA00022679"/>
    </source>
</evidence>
<organism evidence="6 7">
    <name type="scientific">Leptobrachium leishanense</name>
    <name type="common">Leishan spiny toad</name>
    <dbReference type="NCBI Taxonomy" id="445787"/>
    <lineage>
        <taxon>Eukaryota</taxon>
        <taxon>Metazoa</taxon>
        <taxon>Chordata</taxon>
        <taxon>Craniata</taxon>
        <taxon>Vertebrata</taxon>
        <taxon>Euteleostomi</taxon>
        <taxon>Amphibia</taxon>
        <taxon>Batrachia</taxon>
        <taxon>Anura</taxon>
        <taxon>Pelobatoidea</taxon>
        <taxon>Megophryidae</taxon>
        <taxon>Leptobrachium</taxon>
    </lineage>
</organism>
<dbReference type="InterPro" id="IPR010987">
    <property type="entry name" value="Glutathione-S-Trfase_C-like"/>
</dbReference>
<keyword evidence="7" id="KW-1185">Reference proteome</keyword>
<dbReference type="Gene3D" id="3.40.30.10">
    <property type="entry name" value="Glutaredoxin"/>
    <property type="match status" value="1"/>
</dbReference>
<dbReference type="SUPFAM" id="SSF47616">
    <property type="entry name" value="GST C-terminal domain-like"/>
    <property type="match status" value="1"/>
</dbReference>
<dbReference type="InterPro" id="IPR050213">
    <property type="entry name" value="GST_superfamily"/>
</dbReference>
<dbReference type="EC" id="2.5.1.18" evidence="1"/>
<gene>
    <name evidence="6" type="primary">HPGDS</name>
</gene>
<dbReference type="Gene3D" id="1.20.1050.10">
    <property type="match status" value="1"/>
</dbReference>
<dbReference type="SUPFAM" id="SSF52833">
    <property type="entry name" value="Thioredoxin-like"/>
    <property type="match status" value="1"/>
</dbReference>
<dbReference type="FunFam" id="1.20.1050.10:FF:000030">
    <property type="entry name" value="Glutathione S-transferase S1"/>
    <property type="match status" value="1"/>
</dbReference>
<dbReference type="CDD" id="cd03039">
    <property type="entry name" value="GST_N_Sigma_like"/>
    <property type="match status" value="1"/>
</dbReference>
<dbReference type="Pfam" id="PF14497">
    <property type="entry name" value="GST_C_3"/>
    <property type="match status" value="1"/>
</dbReference>
<comment type="catalytic activity">
    <reaction evidence="3">
        <text>RX + glutathione = an S-substituted glutathione + a halide anion + H(+)</text>
        <dbReference type="Rhea" id="RHEA:16437"/>
        <dbReference type="ChEBI" id="CHEBI:15378"/>
        <dbReference type="ChEBI" id="CHEBI:16042"/>
        <dbReference type="ChEBI" id="CHEBI:17792"/>
        <dbReference type="ChEBI" id="CHEBI:57925"/>
        <dbReference type="ChEBI" id="CHEBI:90779"/>
        <dbReference type="EC" id="2.5.1.18"/>
    </reaction>
</comment>
<dbReference type="PROSITE" id="PS50405">
    <property type="entry name" value="GST_CTER"/>
    <property type="match status" value="1"/>
</dbReference>
<reference evidence="6" key="2">
    <citation type="submission" date="2025-09" db="UniProtKB">
        <authorList>
            <consortium name="Ensembl"/>
        </authorList>
    </citation>
    <scope>IDENTIFICATION</scope>
</reference>
<dbReference type="Pfam" id="PF02798">
    <property type="entry name" value="GST_N"/>
    <property type="match status" value="1"/>
</dbReference>
<dbReference type="GO" id="GO:0004364">
    <property type="term" value="F:glutathione transferase activity"/>
    <property type="evidence" value="ECO:0007669"/>
    <property type="project" value="UniProtKB-EC"/>
</dbReference>
<dbReference type="SFLD" id="SFLDG00363">
    <property type="entry name" value="AMPS_(cytGST):_Alpha-__Mu-__Pi"/>
    <property type="match status" value="1"/>
</dbReference>
<dbReference type="PANTHER" id="PTHR11571:SF224">
    <property type="entry name" value="HEMATOPOIETIC PROSTAGLANDIN D SYNTHASE"/>
    <property type="match status" value="1"/>
</dbReference>
<dbReference type="SFLD" id="SFLDS00019">
    <property type="entry name" value="Glutathione_Transferase_(cytos"/>
    <property type="match status" value="1"/>
</dbReference>
<evidence type="ECO:0000256" key="1">
    <source>
        <dbReference type="ARBA" id="ARBA00012452"/>
    </source>
</evidence>
<dbReference type="AlphaFoldDB" id="A0A8C5PBM5"/>
<dbReference type="Proteomes" id="UP000694569">
    <property type="component" value="Unplaced"/>
</dbReference>
<evidence type="ECO:0000313" key="7">
    <source>
        <dbReference type="Proteomes" id="UP000694569"/>
    </source>
</evidence>
<dbReference type="OrthoDB" id="414243at2759"/>
<dbReference type="Ensembl" id="ENSLLET00000011616.1">
    <property type="protein sequence ID" value="ENSLLEP00000011166.1"/>
    <property type="gene ID" value="ENSLLEG00000007129.1"/>
</dbReference>
<keyword evidence="2" id="KW-0808">Transferase</keyword>
<dbReference type="InterPro" id="IPR040079">
    <property type="entry name" value="Glutathione_S-Trfase"/>
</dbReference>
<dbReference type="InterPro" id="IPR036282">
    <property type="entry name" value="Glutathione-S-Trfase_C_sf"/>
</dbReference>
<feature type="domain" description="GST N-terminal" evidence="4">
    <location>
        <begin position="2"/>
        <end position="79"/>
    </location>
</feature>
<dbReference type="SFLD" id="SFLDG01205">
    <property type="entry name" value="AMPS.1"/>
    <property type="match status" value="1"/>
</dbReference>